<dbReference type="InterPro" id="IPR001128">
    <property type="entry name" value="Cyt_P450"/>
</dbReference>
<keyword evidence="3 7" id="KW-0479">Metal-binding</keyword>
<keyword evidence="9" id="KW-1185">Reference proteome</keyword>
<dbReference type="PANTHER" id="PTHR24286:SF384">
    <property type="entry name" value="P450, PUTATIVE (EUROFUNG)-RELATED"/>
    <property type="match status" value="1"/>
</dbReference>
<comment type="similarity">
    <text evidence="1 7">Belongs to the cytochrome P450 family.</text>
</comment>
<evidence type="ECO:0000256" key="3">
    <source>
        <dbReference type="ARBA" id="ARBA00022723"/>
    </source>
</evidence>
<feature type="non-terminal residue" evidence="8">
    <location>
        <position position="478"/>
    </location>
</feature>
<dbReference type="PROSITE" id="PS00086">
    <property type="entry name" value="CYTOCHROME_P450"/>
    <property type="match status" value="1"/>
</dbReference>
<keyword evidence="6 7" id="KW-0503">Monooxygenase</keyword>
<organism evidence="8 9">
    <name type="scientific">Sphagnum troendelagicum</name>
    <dbReference type="NCBI Taxonomy" id="128251"/>
    <lineage>
        <taxon>Eukaryota</taxon>
        <taxon>Viridiplantae</taxon>
        <taxon>Streptophyta</taxon>
        <taxon>Embryophyta</taxon>
        <taxon>Bryophyta</taxon>
        <taxon>Sphagnophytina</taxon>
        <taxon>Sphagnopsida</taxon>
        <taxon>Sphagnales</taxon>
        <taxon>Sphagnaceae</taxon>
        <taxon>Sphagnum</taxon>
    </lineage>
</organism>
<gene>
    <name evidence="8" type="ORF">CSSPTR1EN2_LOCUS23849</name>
</gene>
<dbReference type="CDD" id="cd11043">
    <property type="entry name" value="CYP90-like"/>
    <property type="match status" value="1"/>
</dbReference>
<dbReference type="Proteomes" id="UP001497512">
    <property type="component" value="Chromosome 9"/>
</dbReference>
<evidence type="ECO:0000256" key="5">
    <source>
        <dbReference type="ARBA" id="ARBA00023004"/>
    </source>
</evidence>
<dbReference type="Gene3D" id="1.10.630.10">
    <property type="entry name" value="Cytochrome P450"/>
    <property type="match status" value="1"/>
</dbReference>
<evidence type="ECO:0000256" key="1">
    <source>
        <dbReference type="ARBA" id="ARBA00010617"/>
    </source>
</evidence>
<proteinExistence type="inferred from homology"/>
<evidence type="ECO:0000256" key="2">
    <source>
        <dbReference type="ARBA" id="ARBA00022617"/>
    </source>
</evidence>
<dbReference type="PRINTS" id="PR00463">
    <property type="entry name" value="EP450I"/>
</dbReference>
<evidence type="ECO:0000256" key="7">
    <source>
        <dbReference type="RuleBase" id="RU000461"/>
    </source>
</evidence>
<keyword evidence="4 7" id="KW-0560">Oxidoreductase</keyword>
<evidence type="ECO:0000256" key="6">
    <source>
        <dbReference type="ARBA" id="ARBA00023033"/>
    </source>
</evidence>
<dbReference type="InterPro" id="IPR002401">
    <property type="entry name" value="Cyt_P450_E_grp-I"/>
</dbReference>
<dbReference type="EMBL" id="OZ019901">
    <property type="protein sequence ID" value="CAK9237730.1"/>
    <property type="molecule type" value="Genomic_DNA"/>
</dbReference>
<accession>A0ABP0V767</accession>
<dbReference type="Pfam" id="PF00067">
    <property type="entry name" value="p450"/>
    <property type="match status" value="1"/>
</dbReference>
<dbReference type="InterPro" id="IPR017972">
    <property type="entry name" value="Cyt_P450_CS"/>
</dbReference>
<dbReference type="InterPro" id="IPR036396">
    <property type="entry name" value="Cyt_P450_sf"/>
</dbReference>
<keyword evidence="2 7" id="KW-0349">Heme</keyword>
<dbReference type="PANTHER" id="PTHR24286">
    <property type="entry name" value="CYTOCHROME P450 26"/>
    <property type="match status" value="1"/>
</dbReference>
<dbReference type="SUPFAM" id="SSF48264">
    <property type="entry name" value="Cytochrome P450"/>
    <property type="match status" value="1"/>
</dbReference>
<evidence type="ECO:0008006" key="10">
    <source>
        <dbReference type="Google" id="ProtNLM"/>
    </source>
</evidence>
<keyword evidence="5 7" id="KW-0408">Iron</keyword>
<dbReference type="PRINTS" id="PR00385">
    <property type="entry name" value="P450"/>
</dbReference>
<evidence type="ECO:0000256" key="4">
    <source>
        <dbReference type="ARBA" id="ARBA00023002"/>
    </source>
</evidence>
<evidence type="ECO:0000313" key="8">
    <source>
        <dbReference type="EMBL" id="CAK9237730.1"/>
    </source>
</evidence>
<evidence type="ECO:0000313" key="9">
    <source>
        <dbReference type="Proteomes" id="UP001497512"/>
    </source>
</evidence>
<name>A0ABP0V767_9BRYO</name>
<protein>
    <recommendedName>
        <fullName evidence="10">Cytochrome P450</fullName>
    </recommendedName>
</protein>
<reference evidence="8" key="1">
    <citation type="submission" date="2024-02" db="EMBL/GenBank/DDBJ databases">
        <authorList>
            <consortium name="ELIXIR-Norway"/>
            <consortium name="Elixir Norway"/>
        </authorList>
    </citation>
    <scope>NUCLEOTIDE SEQUENCE</scope>
</reference>
<sequence>IESIGGCKYYVSFIDDHTRKVWVYFMKYKGEVAKTTLPPGSLGLPFLGETLEFLRAYKANKFMEDFINPRVAKYGQVFKTHILFSSQVFLNPPEGNKFLYSNENKLVQTSWPSNVHKLIGRGSVVMKIGEEHKKGRQILSSFFGPIGLQSFVPRMHETTRAHFEQFWEKKDEIKAGTLLKKITLSLAIDLFMSVEEGPESHALAHDMNTYLAGFFALPLDFLGTTYHKATLAREKMLHTLDITIRQKRKARRKISPRQDLLSILISTPDDQGHLVSNEEIKDNILLLLFAGHDTTSSTLAVVIKYLFLNPHCLQEVIKEQKKIAMEKVGDLLCWDYTRKMKYTWQVIQETMRIQPILAFATRETLKEIEYGGFTIPKGWKVAWSGPLSHLSPQFFPNPERFDPSRFEGVGPKPFTYVPFGGGPRMCPGSEFARTEMVVFMHHLVLNYEWSMIDPFEKITMNPFPTFQKGLQLRIHKKD</sequence>